<name>A0AAD6Y0G4_9AGAR</name>
<reference evidence="2" key="1">
    <citation type="submission" date="2023-03" db="EMBL/GenBank/DDBJ databases">
        <title>Massive genome expansion in bonnet fungi (Mycena s.s.) driven by repeated elements and novel gene families across ecological guilds.</title>
        <authorList>
            <consortium name="Lawrence Berkeley National Laboratory"/>
            <person name="Harder C.B."/>
            <person name="Miyauchi S."/>
            <person name="Viragh M."/>
            <person name="Kuo A."/>
            <person name="Thoen E."/>
            <person name="Andreopoulos B."/>
            <person name="Lu D."/>
            <person name="Skrede I."/>
            <person name="Drula E."/>
            <person name="Henrissat B."/>
            <person name="Morin E."/>
            <person name="Kohler A."/>
            <person name="Barry K."/>
            <person name="LaButti K."/>
            <person name="Morin E."/>
            <person name="Salamov A."/>
            <person name="Lipzen A."/>
            <person name="Mereny Z."/>
            <person name="Hegedus B."/>
            <person name="Baldrian P."/>
            <person name="Stursova M."/>
            <person name="Weitz H."/>
            <person name="Taylor A."/>
            <person name="Grigoriev I.V."/>
            <person name="Nagy L.G."/>
            <person name="Martin F."/>
            <person name="Kauserud H."/>
        </authorList>
    </citation>
    <scope>NUCLEOTIDE SEQUENCE</scope>
    <source>
        <strain evidence="2">9144</strain>
    </source>
</reference>
<accession>A0AAD6Y0G4</accession>
<dbReference type="EMBL" id="JARJCW010000092">
    <property type="protein sequence ID" value="KAJ7195226.1"/>
    <property type="molecule type" value="Genomic_DNA"/>
</dbReference>
<evidence type="ECO:0000256" key="1">
    <source>
        <dbReference type="SAM" id="MobiDB-lite"/>
    </source>
</evidence>
<evidence type="ECO:0000313" key="2">
    <source>
        <dbReference type="EMBL" id="KAJ7195226.1"/>
    </source>
</evidence>
<feature type="compositionally biased region" description="Basic and acidic residues" evidence="1">
    <location>
        <begin position="74"/>
        <end position="87"/>
    </location>
</feature>
<feature type="compositionally biased region" description="Acidic residues" evidence="1">
    <location>
        <begin position="93"/>
        <end position="105"/>
    </location>
</feature>
<keyword evidence="3" id="KW-1185">Reference proteome</keyword>
<sequence length="220" mass="24729">MNLRDQDATALDRFVQANTTDERLTLLYATLLVAGSDVRKVKIAEHITVSADMKWPKMTLTKLFKGRAPPPRPTRAEIEEQAERDAQNHAADAEEDDVPDDGAVEIPSEEEYPLIKMYAQAYLLNPSTVAFRGLNDAEHILAAMREYHPSTVPSIDDLIAVKAVIAEIGKQLMYWRNIIKTKILHSLQRDSSTRNIAELTNAIISNSKIIQPALQLYLHE</sequence>
<protein>
    <submittedName>
        <fullName evidence="2">Uncharacterized protein</fullName>
    </submittedName>
</protein>
<dbReference type="AlphaFoldDB" id="A0AAD6Y0G4"/>
<evidence type="ECO:0000313" key="3">
    <source>
        <dbReference type="Proteomes" id="UP001219525"/>
    </source>
</evidence>
<comment type="caution">
    <text evidence="2">The sequence shown here is derived from an EMBL/GenBank/DDBJ whole genome shotgun (WGS) entry which is preliminary data.</text>
</comment>
<dbReference type="Proteomes" id="UP001219525">
    <property type="component" value="Unassembled WGS sequence"/>
</dbReference>
<feature type="region of interest" description="Disordered" evidence="1">
    <location>
        <begin position="64"/>
        <end position="105"/>
    </location>
</feature>
<organism evidence="2 3">
    <name type="scientific">Mycena pura</name>
    <dbReference type="NCBI Taxonomy" id="153505"/>
    <lineage>
        <taxon>Eukaryota</taxon>
        <taxon>Fungi</taxon>
        <taxon>Dikarya</taxon>
        <taxon>Basidiomycota</taxon>
        <taxon>Agaricomycotina</taxon>
        <taxon>Agaricomycetes</taxon>
        <taxon>Agaricomycetidae</taxon>
        <taxon>Agaricales</taxon>
        <taxon>Marasmiineae</taxon>
        <taxon>Mycenaceae</taxon>
        <taxon>Mycena</taxon>
    </lineage>
</organism>
<gene>
    <name evidence="2" type="ORF">GGX14DRAFT_575755</name>
</gene>
<proteinExistence type="predicted"/>